<gene>
    <name evidence="2" type="ORF">ORPV_251</name>
</gene>
<proteinExistence type="predicted"/>
<dbReference type="KEGG" id="vg:35382019"/>
<accession>A0A2I2L3M6</accession>
<protein>
    <submittedName>
        <fullName evidence="2">Uncharacterized protein</fullName>
    </submittedName>
</protein>
<name>A0A2I2L3M6_9VIRU</name>
<organism evidence="2">
    <name type="scientific">Orpheovirus IHUMI-LCC2</name>
    <dbReference type="NCBI Taxonomy" id="2023057"/>
    <lineage>
        <taxon>Viruses</taxon>
        <taxon>Varidnaviria</taxon>
        <taxon>Bamfordvirae</taxon>
        <taxon>Nucleocytoviricota</taxon>
        <taxon>Megaviricetes</taxon>
        <taxon>Pimascovirales</taxon>
        <taxon>Ocovirineae</taxon>
        <taxon>Orpheoviridae</taxon>
        <taxon>Alphaorpheovirus</taxon>
        <taxon>Alphaorpheovirus massiliense</taxon>
    </lineage>
</organism>
<dbReference type="EMBL" id="LT906555">
    <property type="protein sequence ID" value="SNW62155.1"/>
    <property type="molecule type" value="Genomic_DNA"/>
</dbReference>
<evidence type="ECO:0000313" key="2">
    <source>
        <dbReference type="EMBL" id="SNW62155.1"/>
    </source>
</evidence>
<sequence>MNETNIDIINEEQKPGLFSRVLNAVWPFNFQSKQEPVGYGDIEVGERPRTPPTDMEIVNPLDLV</sequence>
<reference evidence="2" key="1">
    <citation type="submission" date="2017-08" db="EMBL/GenBank/DDBJ databases">
        <authorList>
            <consortium name="Urmite Genomes"/>
        </authorList>
    </citation>
    <scope>NUCLEOTIDE SEQUENCE [LARGE SCALE GENOMIC DNA]</scope>
    <source>
        <strain evidence="2">IHUMI-LCC2</strain>
    </source>
</reference>
<evidence type="ECO:0000256" key="1">
    <source>
        <dbReference type="SAM" id="MobiDB-lite"/>
    </source>
</evidence>
<dbReference type="RefSeq" id="YP_009448457.1">
    <property type="nucleotide sequence ID" value="NC_036594.1"/>
</dbReference>
<dbReference type="Proteomes" id="UP000236316">
    <property type="component" value="Segment"/>
</dbReference>
<dbReference type="GeneID" id="35382019"/>
<feature type="region of interest" description="Disordered" evidence="1">
    <location>
        <begin position="41"/>
        <end position="64"/>
    </location>
</feature>
<keyword evidence="3" id="KW-1185">Reference proteome</keyword>
<evidence type="ECO:0000313" key="3">
    <source>
        <dbReference type="Proteomes" id="UP000236316"/>
    </source>
</evidence>